<dbReference type="AlphaFoldDB" id="A0A194XRH8"/>
<evidence type="ECO:0000313" key="5">
    <source>
        <dbReference type="Proteomes" id="UP000070700"/>
    </source>
</evidence>
<dbReference type="CDD" id="cd14688">
    <property type="entry name" value="bZIP_YAP"/>
    <property type="match status" value="1"/>
</dbReference>
<feature type="region of interest" description="Disordered" evidence="2">
    <location>
        <begin position="189"/>
        <end position="234"/>
    </location>
</feature>
<keyword evidence="5" id="KW-1185">Reference proteome</keyword>
<dbReference type="EMBL" id="KQ947406">
    <property type="protein sequence ID" value="KUJ22895.1"/>
    <property type="molecule type" value="Genomic_DNA"/>
</dbReference>
<dbReference type="SUPFAM" id="SSF57959">
    <property type="entry name" value="Leucine zipper domain"/>
    <property type="match status" value="1"/>
</dbReference>
<feature type="compositionally biased region" description="Polar residues" evidence="2">
    <location>
        <begin position="206"/>
        <end position="223"/>
    </location>
</feature>
<dbReference type="InParanoid" id="A0A194XRH8"/>
<feature type="region of interest" description="Disordered" evidence="2">
    <location>
        <begin position="94"/>
        <end position="145"/>
    </location>
</feature>
<gene>
    <name evidence="4" type="ORF">LY89DRAFT_680975</name>
</gene>
<feature type="domain" description="BZIP" evidence="3">
    <location>
        <begin position="133"/>
        <end position="148"/>
    </location>
</feature>
<dbReference type="PROSITE" id="PS00036">
    <property type="entry name" value="BZIP_BASIC"/>
    <property type="match status" value="1"/>
</dbReference>
<dbReference type="RefSeq" id="XP_018077250.1">
    <property type="nucleotide sequence ID" value="XM_018214181.1"/>
</dbReference>
<protein>
    <recommendedName>
        <fullName evidence="3">BZIP domain-containing protein</fullName>
    </recommendedName>
</protein>
<name>A0A194XRH8_MOLSC</name>
<sequence>MDSPQHDTEIAMASQQEKEADPKMPFDYSQDSFWESTAFYQQSLATTPIDSGFFEQATLGLSINTSSPHYARGLTNEPSGISYSDWGGSISGDMLSGGEFSPGPRSTKANTFPEPNTRNTTGPRRPSAEAIARRRKQNRVSQAAWRARNKELVEELRQEIAEYSEYNKTMKETMRSLLKTTESLKGVIEHALALPEPKTSQDDGKQSTSEGQLLSPPESSAEGTTFDLDAPHDP</sequence>
<feature type="coiled-coil region" evidence="1">
    <location>
        <begin position="146"/>
        <end position="173"/>
    </location>
</feature>
<evidence type="ECO:0000313" key="4">
    <source>
        <dbReference type="EMBL" id="KUJ22895.1"/>
    </source>
</evidence>
<organism evidence="4 5">
    <name type="scientific">Mollisia scopiformis</name>
    <name type="common">Conifer needle endophyte fungus</name>
    <name type="synonym">Phialocephala scopiformis</name>
    <dbReference type="NCBI Taxonomy" id="149040"/>
    <lineage>
        <taxon>Eukaryota</taxon>
        <taxon>Fungi</taxon>
        <taxon>Dikarya</taxon>
        <taxon>Ascomycota</taxon>
        <taxon>Pezizomycotina</taxon>
        <taxon>Leotiomycetes</taxon>
        <taxon>Helotiales</taxon>
        <taxon>Mollisiaceae</taxon>
        <taxon>Mollisia</taxon>
    </lineage>
</organism>
<dbReference type="Proteomes" id="UP000070700">
    <property type="component" value="Unassembled WGS sequence"/>
</dbReference>
<dbReference type="OrthoDB" id="3507552at2759"/>
<dbReference type="KEGG" id="psco:LY89DRAFT_680975"/>
<evidence type="ECO:0000259" key="3">
    <source>
        <dbReference type="PROSITE" id="PS00036"/>
    </source>
</evidence>
<evidence type="ECO:0000256" key="1">
    <source>
        <dbReference type="SAM" id="Coils"/>
    </source>
</evidence>
<dbReference type="InterPro" id="IPR004827">
    <property type="entry name" value="bZIP"/>
</dbReference>
<reference evidence="4 5" key="1">
    <citation type="submission" date="2015-10" db="EMBL/GenBank/DDBJ databases">
        <title>Full genome of DAOMC 229536 Phialocephala scopiformis, a fungal endophyte of spruce producing the potent anti-insectan compound rugulosin.</title>
        <authorList>
            <consortium name="DOE Joint Genome Institute"/>
            <person name="Walker A.K."/>
            <person name="Frasz S.L."/>
            <person name="Seifert K.A."/>
            <person name="Miller J.D."/>
            <person name="Mondo S.J."/>
            <person name="Labutti K."/>
            <person name="Lipzen A."/>
            <person name="Dockter R."/>
            <person name="Kennedy M."/>
            <person name="Grigoriev I.V."/>
            <person name="Spatafora J.W."/>
        </authorList>
    </citation>
    <scope>NUCLEOTIDE SEQUENCE [LARGE SCALE GENOMIC DNA]</scope>
    <source>
        <strain evidence="4 5">CBS 120377</strain>
    </source>
</reference>
<dbReference type="GeneID" id="28823907"/>
<feature type="compositionally biased region" description="Polar residues" evidence="2">
    <location>
        <begin position="107"/>
        <end position="122"/>
    </location>
</feature>
<dbReference type="Pfam" id="PF00170">
    <property type="entry name" value="bZIP_1"/>
    <property type="match status" value="1"/>
</dbReference>
<proteinExistence type="predicted"/>
<accession>A0A194XRH8</accession>
<evidence type="ECO:0000256" key="2">
    <source>
        <dbReference type="SAM" id="MobiDB-lite"/>
    </source>
</evidence>
<dbReference type="Gene3D" id="1.20.5.170">
    <property type="match status" value="1"/>
</dbReference>
<feature type="region of interest" description="Disordered" evidence="2">
    <location>
        <begin position="1"/>
        <end position="27"/>
    </location>
</feature>
<keyword evidence="1" id="KW-0175">Coiled coil</keyword>
<dbReference type="InterPro" id="IPR046347">
    <property type="entry name" value="bZIP_sf"/>
</dbReference>
<dbReference type="GO" id="GO:0003700">
    <property type="term" value="F:DNA-binding transcription factor activity"/>
    <property type="evidence" value="ECO:0007669"/>
    <property type="project" value="InterPro"/>
</dbReference>